<dbReference type="EMBL" id="VZQQ01000097">
    <property type="protein sequence ID" value="MBC8752374.1"/>
    <property type="molecule type" value="Genomic_DNA"/>
</dbReference>
<dbReference type="PRINTS" id="PR00377">
    <property type="entry name" value="IMPHPHTASES"/>
</dbReference>
<comment type="similarity">
    <text evidence="1">Belongs to the inositol monophosphatase superfamily.</text>
</comment>
<dbReference type="Pfam" id="PF00459">
    <property type="entry name" value="Inositol_P"/>
    <property type="match status" value="1"/>
</dbReference>
<keyword evidence="6" id="KW-1185">Reference proteome</keyword>
<evidence type="ECO:0000256" key="2">
    <source>
        <dbReference type="ARBA" id="ARBA00022723"/>
    </source>
</evidence>
<evidence type="ECO:0000313" key="5">
    <source>
        <dbReference type="EMBL" id="MBC8752374.1"/>
    </source>
</evidence>
<reference evidence="5 6" key="1">
    <citation type="submission" date="2019-09" db="EMBL/GenBank/DDBJ databases">
        <title>Paraburkholderia podalyriae sp. nov., A South African Podalyria-associated rhizobium.</title>
        <authorList>
            <person name="Mavima L."/>
            <person name="Beukes C.W."/>
            <person name="Palmer M."/>
            <person name="De Meyer S.E."/>
            <person name="James E.K."/>
            <person name="Maluk M."/>
            <person name="Avontuur J.R."/>
            <person name="Chan W.Y."/>
            <person name="Venter S.N."/>
            <person name="Steenkamp E.T."/>
        </authorList>
    </citation>
    <scope>NUCLEOTIDE SEQUENCE [LARGE SCALE GENOMIC DNA]</scope>
    <source>
        <strain evidence="5 6">WC7.3b</strain>
    </source>
</reference>
<dbReference type="InterPro" id="IPR000760">
    <property type="entry name" value="Inositol_monophosphatase-like"/>
</dbReference>
<dbReference type="InterPro" id="IPR020583">
    <property type="entry name" value="Inositol_monoP_metal-BS"/>
</dbReference>
<keyword evidence="3" id="KW-0378">Hydrolase</keyword>
<keyword evidence="4" id="KW-0460">Magnesium</keyword>
<protein>
    <submittedName>
        <fullName evidence="5">Inositol monophosphatase</fullName>
    </submittedName>
</protein>
<dbReference type="PANTHER" id="PTHR20854:SF4">
    <property type="entry name" value="INOSITOL-1-MONOPHOSPHATASE-RELATED"/>
    <property type="match status" value="1"/>
</dbReference>
<proteinExistence type="inferred from homology"/>
<dbReference type="Proteomes" id="UP000736373">
    <property type="component" value="Unassembled WGS sequence"/>
</dbReference>
<comment type="caution">
    <text evidence="5">The sequence shown here is derived from an EMBL/GenBank/DDBJ whole genome shotgun (WGS) entry which is preliminary data.</text>
</comment>
<evidence type="ECO:0000256" key="4">
    <source>
        <dbReference type="ARBA" id="ARBA00022842"/>
    </source>
</evidence>
<dbReference type="SUPFAM" id="SSF56655">
    <property type="entry name" value="Carbohydrate phosphatase"/>
    <property type="match status" value="1"/>
</dbReference>
<accession>A0ABR7Q1X3</accession>
<dbReference type="PANTHER" id="PTHR20854">
    <property type="entry name" value="INOSITOL MONOPHOSPHATASE"/>
    <property type="match status" value="1"/>
</dbReference>
<organism evidence="5 6">
    <name type="scientific">Paraburkholderia podalyriae</name>
    <dbReference type="NCBI Taxonomy" id="1938811"/>
    <lineage>
        <taxon>Bacteria</taxon>
        <taxon>Pseudomonadati</taxon>
        <taxon>Pseudomonadota</taxon>
        <taxon>Betaproteobacteria</taxon>
        <taxon>Burkholderiales</taxon>
        <taxon>Burkholderiaceae</taxon>
        <taxon>Paraburkholderia</taxon>
    </lineage>
</organism>
<dbReference type="PROSITE" id="PS00629">
    <property type="entry name" value="IMP_1"/>
    <property type="match status" value="1"/>
</dbReference>
<dbReference type="Gene3D" id="3.40.190.80">
    <property type="match status" value="1"/>
</dbReference>
<evidence type="ECO:0000256" key="3">
    <source>
        <dbReference type="ARBA" id="ARBA00022801"/>
    </source>
</evidence>
<sequence length="258" mass="27621">MLSNLESRLQTAISIIEEAGTTALAFFKEREALAASSKGPMDFVSEADMSVEQRIRERIAGAWPGDAVVGEELGGEMASQFWIVDPIDGTANFLRGSPLWGIALAFVADGEPEVGVIHYPVLHMTLAAATGQGMIVNGQPFTRSVPFPDVRVAAIGTNVHWDTAETAMLEAGMKQHQWAVTGYRCATIGLGFAALGYVDGYFECHTSFWDLAAGAVLCREAGLQVAFDGERVRHGMQIAVGTSPLMDAVRPFWSALAA</sequence>
<gene>
    <name evidence="5" type="ORF">F6X42_39965</name>
</gene>
<evidence type="ECO:0000313" key="6">
    <source>
        <dbReference type="Proteomes" id="UP000736373"/>
    </source>
</evidence>
<evidence type="ECO:0000256" key="1">
    <source>
        <dbReference type="ARBA" id="ARBA00009759"/>
    </source>
</evidence>
<name>A0ABR7Q1X3_9BURK</name>
<keyword evidence="2" id="KW-0479">Metal-binding</keyword>
<dbReference type="Gene3D" id="3.30.540.10">
    <property type="entry name" value="Fructose-1,6-Bisphosphatase, subunit A, domain 1"/>
    <property type="match status" value="1"/>
</dbReference>
<dbReference type="RefSeq" id="WP_187639237.1">
    <property type="nucleotide sequence ID" value="NZ_VZQQ01000097.1"/>
</dbReference>